<dbReference type="OrthoDB" id="2426083at2759"/>
<name>A0A8H7QIV5_9FUNG</name>
<organism evidence="1 2">
    <name type="scientific">Mucor plumbeus</name>
    <dbReference type="NCBI Taxonomy" id="97098"/>
    <lineage>
        <taxon>Eukaryota</taxon>
        <taxon>Fungi</taxon>
        <taxon>Fungi incertae sedis</taxon>
        <taxon>Mucoromycota</taxon>
        <taxon>Mucoromycotina</taxon>
        <taxon>Mucoromycetes</taxon>
        <taxon>Mucorales</taxon>
        <taxon>Mucorineae</taxon>
        <taxon>Mucoraceae</taxon>
        <taxon>Mucor</taxon>
    </lineage>
</organism>
<evidence type="ECO:0000313" key="2">
    <source>
        <dbReference type="Proteomes" id="UP000650833"/>
    </source>
</evidence>
<evidence type="ECO:0000313" key="1">
    <source>
        <dbReference type="EMBL" id="KAG2192331.1"/>
    </source>
</evidence>
<sequence>MKWYDNNSSGYIKYLGYPIWFSIQQRDVYVSELTGHITSTAEMFSTRQISLYGKANIASTIILSKLWHIIRIVLLPKDVLKKLKSIIYQFVMFGSFSPLKGNSFFLPRDQGGLGLIDIDSQQKTLQFRYLNALLNDNNGTLPAFTYNLLVNSLKLSNDSSSHVLPLLFKSARFKNSLTGFHSFYNMFEAMDRYNINVPLKLAGLGNQIYQQS</sequence>
<protein>
    <submittedName>
        <fullName evidence="1">Uncharacterized protein</fullName>
    </submittedName>
</protein>
<gene>
    <name evidence="1" type="ORF">INT46_008857</name>
</gene>
<dbReference type="EMBL" id="JAEPRC010000740">
    <property type="protein sequence ID" value="KAG2192331.1"/>
    <property type="molecule type" value="Genomic_DNA"/>
</dbReference>
<dbReference type="Proteomes" id="UP000650833">
    <property type="component" value="Unassembled WGS sequence"/>
</dbReference>
<comment type="caution">
    <text evidence="1">The sequence shown here is derived from an EMBL/GenBank/DDBJ whole genome shotgun (WGS) entry which is preliminary data.</text>
</comment>
<keyword evidence="2" id="KW-1185">Reference proteome</keyword>
<accession>A0A8H7QIV5</accession>
<reference evidence="1" key="1">
    <citation type="submission" date="2020-12" db="EMBL/GenBank/DDBJ databases">
        <title>Metabolic potential, ecology and presence of endohyphal bacteria is reflected in genomic diversity of Mucoromycotina.</title>
        <authorList>
            <person name="Muszewska A."/>
            <person name="Okrasinska A."/>
            <person name="Steczkiewicz K."/>
            <person name="Drgas O."/>
            <person name="Orlowska M."/>
            <person name="Perlinska-Lenart U."/>
            <person name="Aleksandrzak-Piekarczyk T."/>
            <person name="Szatraj K."/>
            <person name="Zielenkiewicz U."/>
            <person name="Pilsyk S."/>
            <person name="Malc E."/>
            <person name="Mieczkowski P."/>
            <person name="Kruszewska J.S."/>
            <person name="Biernat P."/>
            <person name="Pawlowska J."/>
        </authorList>
    </citation>
    <scope>NUCLEOTIDE SEQUENCE</scope>
    <source>
        <strain evidence="1">CBS 226.32</strain>
    </source>
</reference>
<proteinExistence type="predicted"/>
<dbReference type="AlphaFoldDB" id="A0A8H7QIV5"/>